<evidence type="ECO:0000313" key="3">
    <source>
        <dbReference type="Proteomes" id="UP000593601"/>
    </source>
</evidence>
<dbReference type="EMBL" id="CP063304">
    <property type="protein sequence ID" value="QOV20950.1"/>
    <property type="molecule type" value="Genomic_DNA"/>
</dbReference>
<dbReference type="KEGG" id="bliq:INP51_13920"/>
<keyword evidence="3" id="KW-1185">Reference proteome</keyword>
<gene>
    <name evidence="1" type="ORF">INP51_06390</name>
    <name evidence="2" type="ORF">INP51_13920</name>
</gene>
<organism evidence="2 3">
    <name type="scientific">Blautia liquoris</name>
    <dbReference type="NCBI Taxonomy" id="2779518"/>
    <lineage>
        <taxon>Bacteria</taxon>
        <taxon>Bacillati</taxon>
        <taxon>Bacillota</taxon>
        <taxon>Clostridia</taxon>
        <taxon>Lachnospirales</taxon>
        <taxon>Lachnospiraceae</taxon>
        <taxon>Blautia</taxon>
    </lineage>
</organism>
<protein>
    <submittedName>
        <fullName evidence="2">Uncharacterized protein</fullName>
    </submittedName>
</protein>
<dbReference type="AlphaFoldDB" id="A0A7M2RNE0"/>
<reference evidence="2 3" key="1">
    <citation type="submission" date="2020-10" db="EMBL/GenBank/DDBJ databases">
        <title>Blautia liquoris sp.nov., isolated from the mud in a fermentation cellar used for the production of Chinese strong-flavoured liquor.</title>
        <authorList>
            <person name="Lu L."/>
        </authorList>
    </citation>
    <scope>NUCLEOTIDE SEQUENCE [LARGE SCALE GENOMIC DNA]</scope>
    <source>
        <strain evidence="2 3">LZLJ-3</strain>
    </source>
</reference>
<name>A0A7M2RNE0_9FIRM</name>
<sequence length="105" mass="11909">MKIKGLDELEKQLKQMEKGAKELDGTHSVPFGELFTPSFMKKYTSFSSMDELLNAGGFKVESQEDFKNIPEDEFDKHIATSTNFSTWKDMLGKASQQYAAKKLGF</sequence>
<dbReference type="KEGG" id="bliq:INP51_06390"/>
<evidence type="ECO:0000313" key="2">
    <source>
        <dbReference type="EMBL" id="QOV21077.1"/>
    </source>
</evidence>
<proteinExistence type="predicted"/>
<evidence type="ECO:0000313" key="1">
    <source>
        <dbReference type="EMBL" id="QOV20950.1"/>
    </source>
</evidence>
<accession>A0A7M2RNE0</accession>
<dbReference type="EMBL" id="CP063304">
    <property type="protein sequence ID" value="QOV21077.1"/>
    <property type="molecule type" value="Genomic_DNA"/>
</dbReference>
<dbReference type="Proteomes" id="UP000593601">
    <property type="component" value="Chromosome"/>
</dbReference>